<accession>A0ABW5DFQ8</accession>
<dbReference type="RefSeq" id="WP_165277175.1">
    <property type="nucleotide sequence ID" value="NZ_BAABGS010000016.1"/>
</dbReference>
<protein>
    <recommendedName>
        <fullName evidence="4">DUF4252 domain-containing protein</fullName>
    </recommendedName>
</protein>
<comment type="caution">
    <text evidence="2">The sequence shown here is derived from an EMBL/GenBank/DDBJ whole genome shotgun (WGS) entry which is preliminary data.</text>
</comment>
<sequence length="173" mass="18615">MIVAYEQPRMPRGVWSSAFLSCLLLAAVGLGSLSAAAQGLESEGAIDAIIGSDVKTDEAKRESDLKRVVAAVENSRGSAEQVRKAYNIDTLEIVFVPEISEELARMLAEHDADVRVLRESIEGSAIFYHAVDSRSIMLTNIIAAEFGEDGTVTVFVKGTSDTADREVETPPVD</sequence>
<keyword evidence="1" id="KW-0732">Signal</keyword>
<name>A0ABW5DFQ8_9HYPH</name>
<dbReference type="EMBL" id="JBHUIR010000006">
    <property type="protein sequence ID" value="MFD2258456.1"/>
    <property type="molecule type" value="Genomic_DNA"/>
</dbReference>
<gene>
    <name evidence="2" type="ORF">ACFSMZ_01565</name>
</gene>
<organism evidence="2 3">
    <name type="scientific">Chelativorans composti</name>
    <dbReference type="NCBI Taxonomy" id="768533"/>
    <lineage>
        <taxon>Bacteria</taxon>
        <taxon>Pseudomonadati</taxon>
        <taxon>Pseudomonadota</taxon>
        <taxon>Alphaproteobacteria</taxon>
        <taxon>Hyphomicrobiales</taxon>
        <taxon>Phyllobacteriaceae</taxon>
        <taxon>Chelativorans</taxon>
    </lineage>
</organism>
<evidence type="ECO:0000256" key="1">
    <source>
        <dbReference type="SAM" id="SignalP"/>
    </source>
</evidence>
<evidence type="ECO:0000313" key="2">
    <source>
        <dbReference type="EMBL" id="MFD2258456.1"/>
    </source>
</evidence>
<evidence type="ECO:0000313" key="3">
    <source>
        <dbReference type="Proteomes" id="UP001597373"/>
    </source>
</evidence>
<feature type="signal peptide" evidence="1">
    <location>
        <begin position="1"/>
        <end position="37"/>
    </location>
</feature>
<feature type="chain" id="PRO_5046401239" description="DUF4252 domain-containing protein" evidence="1">
    <location>
        <begin position="38"/>
        <end position="173"/>
    </location>
</feature>
<keyword evidence="3" id="KW-1185">Reference proteome</keyword>
<proteinExistence type="predicted"/>
<reference evidence="3" key="1">
    <citation type="journal article" date="2019" name="Int. J. Syst. Evol. Microbiol.">
        <title>The Global Catalogue of Microorganisms (GCM) 10K type strain sequencing project: providing services to taxonomists for standard genome sequencing and annotation.</title>
        <authorList>
            <consortium name="The Broad Institute Genomics Platform"/>
            <consortium name="The Broad Institute Genome Sequencing Center for Infectious Disease"/>
            <person name="Wu L."/>
            <person name="Ma J."/>
        </authorList>
    </citation>
    <scope>NUCLEOTIDE SEQUENCE [LARGE SCALE GENOMIC DNA]</scope>
    <source>
        <strain evidence="3">KCTC 23707</strain>
    </source>
</reference>
<dbReference type="Proteomes" id="UP001597373">
    <property type="component" value="Unassembled WGS sequence"/>
</dbReference>
<evidence type="ECO:0008006" key="4">
    <source>
        <dbReference type="Google" id="ProtNLM"/>
    </source>
</evidence>